<dbReference type="Proteomes" id="UP000198520">
    <property type="component" value="Unassembled WGS sequence"/>
</dbReference>
<dbReference type="GO" id="GO:0015035">
    <property type="term" value="F:protein-disulfide reductase activity"/>
    <property type="evidence" value="ECO:0007669"/>
    <property type="project" value="InterPro"/>
</dbReference>
<gene>
    <name evidence="1" type="ORF">SAMN04488035_0771</name>
</gene>
<dbReference type="AlphaFoldDB" id="A0A1I2DX63"/>
<organism evidence="1 2">
    <name type="scientific">Flavimobilis marinus</name>
    <dbReference type="NCBI Taxonomy" id="285351"/>
    <lineage>
        <taxon>Bacteria</taxon>
        <taxon>Bacillati</taxon>
        <taxon>Actinomycetota</taxon>
        <taxon>Actinomycetes</taxon>
        <taxon>Micrococcales</taxon>
        <taxon>Jonesiaceae</taxon>
        <taxon>Flavimobilis</taxon>
    </lineage>
</organism>
<dbReference type="EMBL" id="FONZ01000001">
    <property type="protein sequence ID" value="SFE84813.1"/>
    <property type="molecule type" value="Genomic_DNA"/>
</dbReference>
<dbReference type="RefSeq" id="WP_093375173.1">
    <property type="nucleotide sequence ID" value="NZ_BNAN01000001.1"/>
</dbReference>
<name>A0A1I2DX63_9MICO</name>
<dbReference type="STRING" id="285351.SAMN04488035_0771"/>
<accession>A0A1I2DX63</accession>
<dbReference type="Pfam" id="PF04134">
    <property type="entry name" value="DCC1-like"/>
    <property type="match status" value="1"/>
</dbReference>
<evidence type="ECO:0000313" key="2">
    <source>
        <dbReference type="Proteomes" id="UP000198520"/>
    </source>
</evidence>
<evidence type="ECO:0000313" key="1">
    <source>
        <dbReference type="EMBL" id="SFE84813.1"/>
    </source>
</evidence>
<proteinExistence type="predicted"/>
<protein>
    <submittedName>
        <fullName evidence="1">Predicted thiol-disulfide oxidoreductase YuxK, DCC family</fullName>
    </submittedName>
</protein>
<reference evidence="2" key="1">
    <citation type="submission" date="2016-10" db="EMBL/GenBank/DDBJ databases">
        <authorList>
            <person name="Varghese N."/>
            <person name="Submissions S."/>
        </authorList>
    </citation>
    <scope>NUCLEOTIDE SEQUENCE [LARGE SCALE GENOMIC DNA]</scope>
    <source>
        <strain evidence="2">DSM 19083</strain>
    </source>
</reference>
<keyword evidence="2" id="KW-1185">Reference proteome</keyword>
<dbReference type="InterPro" id="IPR007263">
    <property type="entry name" value="DCC1-like"/>
</dbReference>
<dbReference type="OrthoDB" id="9813713at2"/>
<sequence>MALDKDLFLFDGDCRFCARSVAWLSARTDGSVTFRAWQHVDTDALGVSAAALEQKAVLVATDGRRFDGHLAYGECLRRSPRRDVNLLGRLILEEPTREVSRWVYGWASKNRHRLGGQAARSAAG</sequence>